<protein>
    <recommendedName>
        <fullName evidence="5">Sec-independent protein translocase protein TatC</fullName>
    </recommendedName>
</protein>
<dbReference type="EMBL" id="JBBUKT010000001">
    <property type="protein sequence ID" value="MEK7949019.1"/>
    <property type="molecule type" value="Genomic_DNA"/>
</dbReference>
<gene>
    <name evidence="5 7" type="primary">tatC</name>
    <name evidence="7" type="ORF">WKV53_00850</name>
</gene>
<dbReference type="Proteomes" id="UP001371305">
    <property type="component" value="Unassembled WGS sequence"/>
</dbReference>
<accession>A0ABU9AMU4</accession>
<organism evidence="7 8">
    <name type="scientific">Luteolibacter soli</name>
    <dbReference type="NCBI Taxonomy" id="3135280"/>
    <lineage>
        <taxon>Bacteria</taxon>
        <taxon>Pseudomonadati</taxon>
        <taxon>Verrucomicrobiota</taxon>
        <taxon>Verrucomicrobiia</taxon>
        <taxon>Verrucomicrobiales</taxon>
        <taxon>Verrucomicrobiaceae</taxon>
        <taxon>Luteolibacter</taxon>
    </lineage>
</organism>
<evidence type="ECO:0000313" key="7">
    <source>
        <dbReference type="EMBL" id="MEK7949019.1"/>
    </source>
</evidence>
<comment type="similarity">
    <text evidence="5">Belongs to the TatC family.</text>
</comment>
<dbReference type="Pfam" id="PF00902">
    <property type="entry name" value="TatC"/>
    <property type="match status" value="1"/>
</dbReference>
<evidence type="ECO:0000256" key="5">
    <source>
        <dbReference type="HAMAP-Rule" id="MF_00902"/>
    </source>
</evidence>
<evidence type="ECO:0000256" key="1">
    <source>
        <dbReference type="ARBA" id="ARBA00004141"/>
    </source>
</evidence>
<feature type="transmembrane region" description="Helical" evidence="5">
    <location>
        <begin position="270"/>
        <end position="292"/>
    </location>
</feature>
<feature type="region of interest" description="Disordered" evidence="6">
    <location>
        <begin position="359"/>
        <end position="445"/>
    </location>
</feature>
<sequence>MFLLKKVFQLRDKANPDNEKPFLDHLEDLRVMISRIVMTLLVSMLICFSFQDQLMVIIRKPVNEVMAIHETKMLPSDVDRASWDQARKIEHAIAGLEPANANYILAQFDEKTRMLVDAVRLLRASIVLPEAKRAEFLQQAKADPPMAELIKTLLANGAQPEIDARGNLQMMTVLTPTEPFMLSMKLAFFAGIVLAFPLLLLFVLQFVLPGLHSHEKKVLWPALAIGFGLFLIGVCFAYFAVLPRALTFFFEWGLSMGVSNDWRIGEYVTFATQFTLLFGLSFELPVVVMVLVKLGLLTYESMSRTRSYAILAIVVAAAVITPTPDAFTMCLMAGPMIILYEICIWLAWFDAKKQRETEAAEDSQRLERLLDDERATEQRHDDEPEGGEEEDRGDHWDPSSSEEGWKAGQEDETPAKEHDAPVEDSDTPAKEGDTPPDHGHGEEKR</sequence>
<keyword evidence="2 5" id="KW-0812">Transmembrane</keyword>
<reference evidence="7 8" key="1">
    <citation type="submission" date="2024-04" db="EMBL/GenBank/DDBJ databases">
        <title>Luteolibacter sp. isolated from soil.</title>
        <authorList>
            <person name="An J."/>
        </authorList>
    </citation>
    <scope>NUCLEOTIDE SEQUENCE [LARGE SCALE GENOMIC DNA]</scope>
    <source>
        <strain evidence="7 8">Y139</strain>
    </source>
</reference>
<comment type="subunit">
    <text evidence="5">Forms a complex with TatA.</text>
</comment>
<feature type="transmembrane region" description="Helical" evidence="5">
    <location>
        <begin position="304"/>
        <end position="320"/>
    </location>
</feature>
<dbReference type="NCBIfam" id="TIGR00945">
    <property type="entry name" value="tatC"/>
    <property type="match status" value="1"/>
</dbReference>
<feature type="transmembrane region" description="Helical" evidence="5">
    <location>
        <begin position="326"/>
        <end position="348"/>
    </location>
</feature>
<keyword evidence="5" id="KW-0813">Transport</keyword>
<comment type="function">
    <text evidence="5">Part of the twin-arginine translocation (Tat) system that transports large folded proteins containing a characteristic twin-arginine motif in their signal peptide across membranes.</text>
</comment>
<keyword evidence="3 5" id="KW-1133">Transmembrane helix</keyword>
<comment type="caution">
    <text evidence="5">Lacks conserved residue(s) required for the propagation of feature annotation.</text>
</comment>
<feature type="compositionally biased region" description="Basic and acidic residues" evidence="6">
    <location>
        <begin position="392"/>
        <end position="445"/>
    </location>
</feature>
<proteinExistence type="inferred from homology"/>
<keyword evidence="8" id="KW-1185">Reference proteome</keyword>
<comment type="subcellular location">
    <subcellularLocation>
        <location evidence="5">Cell membrane</location>
        <topology evidence="5">Multi-pass membrane protein</topology>
    </subcellularLocation>
    <subcellularLocation>
        <location evidence="1">Membrane</location>
        <topology evidence="1">Multi-pass membrane protein</topology>
    </subcellularLocation>
</comment>
<keyword evidence="5" id="KW-1003">Cell membrane</keyword>
<evidence type="ECO:0000256" key="4">
    <source>
        <dbReference type="ARBA" id="ARBA00023136"/>
    </source>
</evidence>
<feature type="compositionally biased region" description="Basic and acidic residues" evidence="6">
    <location>
        <begin position="359"/>
        <end position="382"/>
    </location>
</feature>
<comment type="caution">
    <text evidence="7">The sequence shown here is derived from an EMBL/GenBank/DDBJ whole genome shotgun (WGS) entry which is preliminary data.</text>
</comment>
<dbReference type="HAMAP" id="MF_00902">
    <property type="entry name" value="TatC"/>
    <property type="match status" value="1"/>
</dbReference>
<evidence type="ECO:0000313" key="8">
    <source>
        <dbReference type="Proteomes" id="UP001371305"/>
    </source>
</evidence>
<dbReference type="PANTHER" id="PTHR30371">
    <property type="entry name" value="SEC-INDEPENDENT PROTEIN TRANSLOCASE PROTEIN TATC"/>
    <property type="match status" value="1"/>
</dbReference>
<name>A0ABU9AMU4_9BACT</name>
<evidence type="ECO:0000256" key="3">
    <source>
        <dbReference type="ARBA" id="ARBA00022989"/>
    </source>
</evidence>
<feature type="transmembrane region" description="Helical" evidence="5">
    <location>
        <begin position="219"/>
        <end position="239"/>
    </location>
</feature>
<evidence type="ECO:0000256" key="6">
    <source>
        <dbReference type="SAM" id="MobiDB-lite"/>
    </source>
</evidence>
<keyword evidence="4 5" id="KW-0472">Membrane</keyword>
<keyword evidence="5" id="KW-0811">Translocation</keyword>
<dbReference type="PANTHER" id="PTHR30371:SF0">
    <property type="entry name" value="SEC-INDEPENDENT PROTEIN TRANSLOCASE PROTEIN TATC, CHLOROPLASTIC-RELATED"/>
    <property type="match status" value="1"/>
</dbReference>
<dbReference type="RefSeq" id="WP_341402386.1">
    <property type="nucleotide sequence ID" value="NZ_JBBUKT010000001.1"/>
</dbReference>
<dbReference type="InterPro" id="IPR002033">
    <property type="entry name" value="TatC"/>
</dbReference>
<evidence type="ECO:0000256" key="2">
    <source>
        <dbReference type="ARBA" id="ARBA00022692"/>
    </source>
</evidence>
<keyword evidence="5" id="KW-0653">Protein transport</keyword>
<feature type="transmembrane region" description="Helical" evidence="5">
    <location>
        <begin position="186"/>
        <end position="207"/>
    </location>
</feature>